<feature type="transmembrane region" description="Helical" evidence="6">
    <location>
        <begin position="95"/>
        <end position="116"/>
    </location>
</feature>
<evidence type="ECO:0000256" key="4">
    <source>
        <dbReference type="ARBA" id="ARBA00022989"/>
    </source>
</evidence>
<comment type="caution">
    <text evidence="7">The sequence shown here is derived from an EMBL/GenBank/DDBJ whole genome shotgun (WGS) entry which is preliminary data.</text>
</comment>
<gene>
    <name evidence="7" type="ORF">GCM10022215_30320</name>
</gene>
<evidence type="ECO:0000256" key="2">
    <source>
        <dbReference type="ARBA" id="ARBA00022475"/>
    </source>
</evidence>
<dbReference type="PANTHER" id="PTHR30213:SF1">
    <property type="entry name" value="INNER MEMBRANE PROTEIN YHJD"/>
    <property type="match status" value="1"/>
</dbReference>
<proteinExistence type="predicted"/>
<keyword evidence="2" id="KW-1003">Cell membrane</keyword>
<keyword evidence="8" id="KW-1185">Reference proteome</keyword>
<dbReference type="Proteomes" id="UP001501495">
    <property type="component" value="Unassembled WGS sequence"/>
</dbReference>
<reference evidence="8" key="1">
    <citation type="journal article" date="2019" name="Int. J. Syst. Evol. Microbiol.">
        <title>The Global Catalogue of Microorganisms (GCM) 10K type strain sequencing project: providing services to taxonomists for standard genome sequencing and annotation.</title>
        <authorList>
            <consortium name="The Broad Institute Genomics Platform"/>
            <consortium name="The Broad Institute Genome Sequencing Center for Infectious Disease"/>
            <person name="Wu L."/>
            <person name="Ma J."/>
        </authorList>
    </citation>
    <scope>NUCLEOTIDE SEQUENCE [LARGE SCALE GENOMIC DNA]</scope>
    <source>
        <strain evidence="8">JCM 16703</strain>
    </source>
</reference>
<keyword evidence="4 6" id="KW-1133">Transmembrane helix</keyword>
<accession>A0ABP7XQ67</accession>
<dbReference type="PANTHER" id="PTHR30213">
    <property type="entry name" value="INNER MEMBRANE PROTEIN YHJD"/>
    <property type="match status" value="1"/>
</dbReference>
<feature type="transmembrane region" description="Helical" evidence="6">
    <location>
        <begin position="137"/>
        <end position="158"/>
    </location>
</feature>
<comment type="subcellular location">
    <subcellularLocation>
        <location evidence="1">Cell membrane</location>
        <topology evidence="1">Multi-pass membrane protein</topology>
    </subcellularLocation>
</comment>
<feature type="transmembrane region" description="Helical" evidence="6">
    <location>
        <begin position="243"/>
        <end position="266"/>
    </location>
</feature>
<feature type="transmembrane region" description="Helical" evidence="6">
    <location>
        <begin position="32"/>
        <end position="60"/>
    </location>
</feature>
<dbReference type="Pfam" id="PF03631">
    <property type="entry name" value="Virul_fac_BrkB"/>
    <property type="match status" value="1"/>
</dbReference>
<keyword evidence="5 6" id="KW-0472">Membrane</keyword>
<evidence type="ECO:0000313" key="7">
    <source>
        <dbReference type="EMBL" id="GAA4123545.1"/>
    </source>
</evidence>
<feature type="transmembrane region" description="Helical" evidence="6">
    <location>
        <begin position="178"/>
        <end position="199"/>
    </location>
</feature>
<keyword evidence="3 6" id="KW-0812">Transmembrane</keyword>
<name>A0ABP7XQ67_9ACTN</name>
<evidence type="ECO:0000256" key="3">
    <source>
        <dbReference type="ARBA" id="ARBA00022692"/>
    </source>
</evidence>
<sequence>MLDGADRFQRRHPVLGMPIAVIYKFTDDQGSYLAAIITYYAFVAIFPLLLLSTSILGFVLQGQEQLQKELLNSALAQFPIVGDQLGRPEGLQGSYGAAIAGGLAALYGSLGLGQALQNAMNVSWSVPRNSRPNPIMLRLRSLLLLMSAGVAVLVISVLSAIASNTQVFGRDVDESIRWLIRIATVALLWLVLTVLFRLAAARAHRVGAAAPGALAVALMWQGLQYVGTLYATRILAETSKMNGTFGLVLGLIGIIYIAAVMGVLGMELNVVLARRLWPRALLTPFTDNVDLTEADRRAYTSYARAQRHKGFENVEVTFDDLPAVQEPIAEPPVRAEGPAGL</sequence>
<dbReference type="InterPro" id="IPR017039">
    <property type="entry name" value="Virul_fac_BrkB"/>
</dbReference>
<evidence type="ECO:0000256" key="6">
    <source>
        <dbReference type="SAM" id="Phobius"/>
    </source>
</evidence>
<evidence type="ECO:0000256" key="1">
    <source>
        <dbReference type="ARBA" id="ARBA00004651"/>
    </source>
</evidence>
<feature type="transmembrane region" description="Helical" evidence="6">
    <location>
        <begin position="206"/>
        <end position="223"/>
    </location>
</feature>
<dbReference type="EMBL" id="BAAAZH010000024">
    <property type="protein sequence ID" value="GAA4123545.1"/>
    <property type="molecule type" value="Genomic_DNA"/>
</dbReference>
<organism evidence="7 8">
    <name type="scientific">Nocardioides fonticola</name>
    <dbReference type="NCBI Taxonomy" id="450363"/>
    <lineage>
        <taxon>Bacteria</taxon>
        <taxon>Bacillati</taxon>
        <taxon>Actinomycetota</taxon>
        <taxon>Actinomycetes</taxon>
        <taxon>Propionibacteriales</taxon>
        <taxon>Nocardioidaceae</taxon>
        <taxon>Nocardioides</taxon>
    </lineage>
</organism>
<evidence type="ECO:0000313" key="8">
    <source>
        <dbReference type="Proteomes" id="UP001501495"/>
    </source>
</evidence>
<protein>
    <submittedName>
        <fullName evidence="7">Uncharacterized protein</fullName>
    </submittedName>
</protein>
<evidence type="ECO:0000256" key="5">
    <source>
        <dbReference type="ARBA" id="ARBA00023136"/>
    </source>
</evidence>